<comment type="caution">
    <text evidence="1">The sequence shown here is derived from an EMBL/GenBank/DDBJ whole genome shotgun (WGS) entry which is preliminary data.</text>
</comment>
<dbReference type="RefSeq" id="WP_121199548.1">
    <property type="nucleotide sequence ID" value="NZ_RBKU01000001.1"/>
</dbReference>
<dbReference type="AlphaFoldDB" id="A0A495J597"/>
<name>A0A495J597_9SPHI</name>
<dbReference type="Proteomes" id="UP000268007">
    <property type="component" value="Unassembled WGS sequence"/>
</dbReference>
<sequence>MVVKEDPNNTKGADPAQNLERLKLWIEVIKWFITSVVLVIISTIIETGFKDRTAGIQEIQQYDKYVTDLIVLNKEIGPRRLLAQYFANVTASDKLKQGWKDYYKLVDKEYNEYVLKDSLAKIALSKIQKNDSLKIAKSHGSQDGKKLVLPINKDAIKLQQTIADINHQLNANIKLPGNSAVTLVSASLMLRTTSDDKDRDTRLSVKLTYPNHNILAAFNINGQMFEDNSYKTFDFPLSGGINKNEIANGFIDFEITPNGNDTWRFVPTLTLKFSDGSTASYNNYPEKQLDQNSRTLTLAF</sequence>
<protein>
    <submittedName>
        <fullName evidence="1">Uncharacterized protein</fullName>
    </submittedName>
</protein>
<dbReference type="EMBL" id="RBKU01000001">
    <property type="protein sequence ID" value="RKR84127.1"/>
    <property type="molecule type" value="Genomic_DNA"/>
</dbReference>
<dbReference type="OrthoDB" id="1491425at2"/>
<organism evidence="1 2">
    <name type="scientific">Mucilaginibacter gracilis</name>
    <dbReference type="NCBI Taxonomy" id="423350"/>
    <lineage>
        <taxon>Bacteria</taxon>
        <taxon>Pseudomonadati</taxon>
        <taxon>Bacteroidota</taxon>
        <taxon>Sphingobacteriia</taxon>
        <taxon>Sphingobacteriales</taxon>
        <taxon>Sphingobacteriaceae</taxon>
        <taxon>Mucilaginibacter</taxon>
    </lineage>
</organism>
<reference evidence="1 2" key="1">
    <citation type="submission" date="2018-10" db="EMBL/GenBank/DDBJ databases">
        <title>Genomic Encyclopedia of Archaeal and Bacterial Type Strains, Phase II (KMG-II): from individual species to whole genera.</title>
        <authorList>
            <person name="Goeker M."/>
        </authorList>
    </citation>
    <scope>NUCLEOTIDE SEQUENCE [LARGE SCALE GENOMIC DNA]</scope>
    <source>
        <strain evidence="1 2">DSM 18602</strain>
    </source>
</reference>
<evidence type="ECO:0000313" key="1">
    <source>
        <dbReference type="EMBL" id="RKR84127.1"/>
    </source>
</evidence>
<keyword evidence="2" id="KW-1185">Reference proteome</keyword>
<gene>
    <name evidence="1" type="ORF">BDD43_4354</name>
</gene>
<proteinExistence type="predicted"/>
<accession>A0A495J597</accession>
<evidence type="ECO:0000313" key="2">
    <source>
        <dbReference type="Proteomes" id="UP000268007"/>
    </source>
</evidence>